<dbReference type="AlphaFoldDB" id="A0A9J5ZCS6"/>
<dbReference type="OrthoDB" id="1302764at2759"/>
<sequence>MGNLLSHGIHQRSRDLLQENLQYAIIGKFSYTKIEIVEFKKSIPNSLVAKFLLRIKINEENENTGELKSKWITIQYDHMPKYCKEGCL</sequence>
<name>A0A9J5ZCS6_SOLCO</name>
<reference evidence="1 2" key="1">
    <citation type="submission" date="2020-09" db="EMBL/GenBank/DDBJ databases">
        <title>De no assembly of potato wild relative species, Solanum commersonii.</title>
        <authorList>
            <person name="Cho K."/>
        </authorList>
    </citation>
    <scope>NUCLEOTIDE SEQUENCE [LARGE SCALE GENOMIC DNA]</scope>
    <source>
        <strain evidence="1">LZ3.2</strain>
        <tissue evidence="1">Leaf</tissue>
    </source>
</reference>
<protein>
    <submittedName>
        <fullName evidence="1">Uncharacterized protein</fullName>
    </submittedName>
</protein>
<keyword evidence="2" id="KW-1185">Reference proteome</keyword>
<organism evidence="1 2">
    <name type="scientific">Solanum commersonii</name>
    <name type="common">Commerson's wild potato</name>
    <name type="synonym">Commerson's nightshade</name>
    <dbReference type="NCBI Taxonomy" id="4109"/>
    <lineage>
        <taxon>Eukaryota</taxon>
        <taxon>Viridiplantae</taxon>
        <taxon>Streptophyta</taxon>
        <taxon>Embryophyta</taxon>
        <taxon>Tracheophyta</taxon>
        <taxon>Spermatophyta</taxon>
        <taxon>Magnoliopsida</taxon>
        <taxon>eudicotyledons</taxon>
        <taxon>Gunneridae</taxon>
        <taxon>Pentapetalae</taxon>
        <taxon>asterids</taxon>
        <taxon>lamiids</taxon>
        <taxon>Solanales</taxon>
        <taxon>Solanaceae</taxon>
        <taxon>Solanoideae</taxon>
        <taxon>Solaneae</taxon>
        <taxon>Solanum</taxon>
    </lineage>
</organism>
<comment type="caution">
    <text evidence="1">The sequence shown here is derived from an EMBL/GenBank/DDBJ whole genome shotgun (WGS) entry which is preliminary data.</text>
</comment>
<dbReference type="Proteomes" id="UP000824120">
    <property type="component" value="Chromosome 4"/>
</dbReference>
<accession>A0A9J5ZCS6</accession>
<evidence type="ECO:0000313" key="1">
    <source>
        <dbReference type="EMBL" id="KAG5609727.1"/>
    </source>
</evidence>
<evidence type="ECO:0000313" key="2">
    <source>
        <dbReference type="Proteomes" id="UP000824120"/>
    </source>
</evidence>
<gene>
    <name evidence="1" type="ORF">H5410_021008</name>
</gene>
<proteinExistence type="predicted"/>
<dbReference type="EMBL" id="JACXVP010000004">
    <property type="protein sequence ID" value="KAG5609727.1"/>
    <property type="molecule type" value="Genomic_DNA"/>
</dbReference>